<keyword evidence="4" id="KW-1185">Reference proteome</keyword>
<feature type="transmembrane region" description="Helical" evidence="1">
    <location>
        <begin position="144"/>
        <end position="163"/>
    </location>
</feature>
<keyword evidence="3" id="KW-0808">Transferase</keyword>
<feature type="transmembrane region" description="Helical" evidence="1">
    <location>
        <begin position="250"/>
        <end position="268"/>
    </location>
</feature>
<feature type="transmembrane region" description="Helical" evidence="1">
    <location>
        <begin position="170"/>
        <end position="187"/>
    </location>
</feature>
<name>A0A1I3SRG1_9FLAO</name>
<dbReference type="GO" id="GO:0000271">
    <property type="term" value="P:polysaccharide biosynthetic process"/>
    <property type="evidence" value="ECO:0007669"/>
    <property type="project" value="TreeGrafter"/>
</dbReference>
<dbReference type="InterPro" id="IPR050879">
    <property type="entry name" value="Acyltransferase_3"/>
</dbReference>
<proteinExistence type="predicted"/>
<dbReference type="RefSeq" id="WP_177183550.1">
    <property type="nucleotide sequence ID" value="NZ_FORM01000011.1"/>
</dbReference>
<sequence>MNRLPNLDVLRFVLASFVVFFHLPQLCRNQGLPYFLDAPIFNRGTEAVYMFFVLSGFLIIKLIYNEKQKGTFSIKKFYVRRILRIFPLYYLIVIFGFLYYWVILPNLGIPFQNNYALRDGILLSVFFLPNIFKDLFMPGGVLEILWSIGIEEQFYLVIAPLLFVINKNKILLVLSVLTGGYFIFYHLEAFSFLSEFTMVFFYMFLGGIVAILEEKKQLKFLKKSKLIPLSICVLTLLYFTTNLLFFKQEWLFNLFTMVLFGLFIHSICHNNFGVEIRSKTLNYLGQISYGLYMFHVIALNAVVFLFLKLQKHALFNDGFAIVLIYILTFALTITIAHFSFKYYESYFLKLKNKFRE</sequence>
<reference evidence="4" key="1">
    <citation type="submission" date="2016-10" db="EMBL/GenBank/DDBJ databases">
        <authorList>
            <person name="Varghese N."/>
            <person name="Submissions S."/>
        </authorList>
    </citation>
    <scope>NUCLEOTIDE SEQUENCE [LARGE SCALE GENOMIC DNA]</scope>
    <source>
        <strain evidence="4">DSM 28881</strain>
    </source>
</reference>
<feature type="transmembrane region" description="Helical" evidence="1">
    <location>
        <begin position="289"/>
        <end position="307"/>
    </location>
</feature>
<dbReference type="PANTHER" id="PTHR23028:SF53">
    <property type="entry name" value="ACYL_TRANSF_3 DOMAIN-CONTAINING PROTEIN"/>
    <property type="match status" value="1"/>
</dbReference>
<keyword evidence="3" id="KW-0012">Acyltransferase</keyword>
<gene>
    <name evidence="3" type="ORF">SAMN05443431_11174</name>
</gene>
<dbReference type="PANTHER" id="PTHR23028">
    <property type="entry name" value="ACETYLTRANSFERASE"/>
    <property type="match status" value="1"/>
</dbReference>
<dbReference type="InterPro" id="IPR002656">
    <property type="entry name" value="Acyl_transf_3_dom"/>
</dbReference>
<keyword evidence="1" id="KW-0472">Membrane</keyword>
<feature type="transmembrane region" description="Helical" evidence="1">
    <location>
        <begin position="85"/>
        <end position="103"/>
    </location>
</feature>
<evidence type="ECO:0000259" key="2">
    <source>
        <dbReference type="Pfam" id="PF01757"/>
    </source>
</evidence>
<feature type="domain" description="Acyltransferase 3" evidence="2">
    <location>
        <begin position="6"/>
        <end position="335"/>
    </location>
</feature>
<protein>
    <submittedName>
        <fullName evidence="3">Peptidoglycan/LPS O-acetylase OafA/YrhL, contains acyltransferase and SGNH-hydrolase domains</fullName>
    </submittedName>
</protein>
<feature type="transmembrane region" description="Helical" evidence="1">
    <location>
        <begin position="319"/>
        <end position="343"/>
    </location>
</feature>
<organism evidence="3 4">
    <name type="scientific">Olleya namhaensis</name>
    <dbReference type="NCBI Taxonomy" id="1144750"/>
    <lineage>
        <taxon>Bacteria</taxon>
        <taxon>Pseudomonadati</taxon>
        <taxon>Bacteroidota</taxon>
        <taxon>Flavobacteriia</taxon>
        <taxon>Flavobacteriales</taxon>
        <taxon>Flavobacteriaceae</taxon>
    </lineage>
</organism>
<feature type="transmembrane region" description="Helical" evidence="1">
    <location>
        <begin position="193"/>
        <end position="212"/>
    </location>
</feature>
<accession>A0A1I3SRG1</accession>
<feature type="transmembrane region" description="Helical" evidence="1">
    <location>
        <begin position="47"/>
        <end position="64"/>
    </location>
</feature>
<dbReference type="Proteomes" id="UP000199559">
    <property type="component" value="Unassembled WGS sequence"/>
</dbReference>
<keyword evidence="3" id="KW-0378">Hydrolase</keyword>
<dbReference type="GO" id="GO:0016787">
    <property type="term" value="F:hydrolase activity"/>
    <property type="evidence" value="ECO:0007669"/>
    <property type="project" value="UniProtKB-KW"/>
</dbReference>
<dbReference type="STRING" id="1144750.SAMN05443431_11174"/>
<dbReference type="GO" id="GO:0016747">
    <property type="term" value="F:acyltransferase activity, transferring groups other than amino-acyl groups"/>
    <property type="evidence" value="ECO:0007669"/>
    <property type="project" value="InterPro"/>
</dbReference>
<dbReference type="EMBL" id="FORM01000011">
    <property type="protein sequence ID" value="SFJ61335.1"/>
    <property type="molecule type" value="Genomic_DNA"/>
</dbReference>
<dbReference type="AlphaFoldDB" id="A0A1I3SRG1"/>
<evidence type="ECO:0000256" key="1">
    <source>
        <dbReference type="SAM" id="Phobius"/>
    </source>
</evidence>
<evidence type="ECO:0000313" key="4">
    <source>
        <dbReference type="Proteomes" id="UP000199559"/>
    </source>
</evidence>
<dbReference type="Pfam" id="PF01757">
    <property type="entry name" value="Acyl_transf_3"/>
    <property type="match status" value="1"/>
</dbReference>
<keyword evidence="1" id="KW-1133">Transmembrane helix</keyword>
<feature type="transmembrane region" description="Helical" evidence="1">
    <location>
        <begin position="9"/>
        <end position="27"/>
    </location>
</feature>
<feature type="transmembrane region" description="Helical" evidence="1">
    <location>
        <begin position="224"/>
        <end position="244"/>
    </location>
</feature>
<dbReference type="GO" id="GO:0016020">
    <property type="term" value="C:membrane"/>
    <property type="evidence" value="ECO:0007669"/>
    <property type="project" value="TreeGrafter"/>
</dbReference>
<keyword evidence="1" id="KW-0812">Transmembrane</keyword>
<evidence type="ECO:0000313" key="3">
    <source>
        <dbReference type="EMBL" id="SFJ61335.1"/>
    </source>
</evidence>